<dbReference type="PANTHER" id="PTHR46791">
    <property type="entry name" value="EXPRESSED PROTEIN"/>
    <property type="match status" value="1"/>
</dbReference>
<dbReference type="AlphaFoldDB" id="A0A3M6TAI7"/>
<reference evidence="1 2" key="1">
    <citation type="journal article" date="2018" name="Sci. Rep.">
        <title>Comparative analysis of the Pocillopora damicornis genome highlights role of immune system in coral evolution.</title>
        <authorList>
            <person name="Cunning R."/>
            <person name="Bay R.A."/>
            <person name="Gillette P."/>
            <person name="Baker A.C."/>
            <person name="Traylor-Knowles N."/>
        </authorList>
    </citation>
    <scope>NUCLEOTIDE SEQUENCE [LARGE SCALE GENOMIC DNA]</scope>
    <source>
        <strain evidence="1">RSMAS</strain>
        <tissue evidence="1">Whole animal</tissue>
    </source>
</reference>
<organism evidence="1 2">
    <name type="scientific">Pocillopora damicornis</name>
    <name type="common">Cauliflower coral</name>
    <name type="synonym">Millepora damicornis</name>
    <dbReference type="NCBI Taxonomy" id="46731"/>
    <lineage>
        <taxon>Eukaryota</taxon>
        <taxon>Metazoa</taxon>
        <taxon>Cnidaria</taxon>
        <taxon>Anthozoa</taxon>
        <taxon>Hexacorallia</taxon>
        <taxon>Scleractinia</taxon>
        <taxon>Astrocoeniina</taxon>
        <taxon>Pocilloporidae</taxon>
        <taxon>Pocillopora</taxon>
    </lineage>
</organism>
<gene>
    <name evidence="1" type="ORF">pdam_00024374</name>
</gene>
<protein>
    <submittedName>
        <fullName evidence="1">Uncharacterized protein</fullName>
    </submittedName>
</protein>
<name>A0A3M6TAI7_POCDA</name>
<dbReference type="PANTHER" id="PTHR46791:SF13">
    <property type="entry name" value="CLR5 DOMAIN-CONTAINING PROTEIN"/>
    <property type="match status" value="1"/>
</dbReference>
<proteinExistence type="predicted"/>
<evidence type="ECO:0000313" key="2">
    <source>
        <dbReference type="Proteomes" id="UP000275408"/>
    </source>
</evidence>
<dbReference type="Proteomes" id="UP000275408">
    <property type="component" value="Unassembled WGS sequence"/>
</dbReference>
<dbReference type="EMBL" id="RCHS01004030">
    <property type="protein sequence ID" value="RMX38284.1"/>
    <property type="molecule type" value="Genomic_DNA"/>
</dbReference>
<evidence type="ECO:0000313" key="1">
    <source>
        <dbReference type="EMBL" id="RMX38284.1"/>
    </source>
</evidence>
<comment type="caution">
    <text evidence="1">The sequence shown here is derived from an EMBL/GenBank/DDBJ whole genome shotgun (WGS) entry which is preliminary data.</text>
</comment>
<keyword evidence="2" id="KW-1185">Reference proteome</keyword>
<sequence>MVQHNISQRDGLISTYFDLGFNHVEILSFLTLSHGIRLSLLRLKRILRNQGLFRRRNYSNPHEIVSAVKRELCGKCLKFYFMHLIQDELKHVTEQWKLHRIRPCRNSDSPAGRPEVPELKEAMDYSTPVPSDEIDLAKEVCCDQLNEQPASRGFVELAHLIMDEENLTMPDDAEEALRLYIDLVYHIENI</sequence>
<accession>A0A3M6TAI7</accession>